<dbReference type="EMBL" id="FQVI01000004">
    <property type="protein sequence ID" value="SHE68900.1"/>
    <property type="molecule type" value="Genomic_DNA"/>
</dbReference>
<keyword evidence="4" id="KW-1185">Reference proteome</keyword>
<protein>
    <recommendedName>
        <fullName evidence="5">Lipoprotein</fullName>
    </recommendedName>
</protein>
<accession>A0A1M4VJ45</accession>
<evidence type="ECO:0008006" key="5">
    <source>
        <dbReference type="Google" id="ProtNLM"/>
    </source>
</evidence>
<dbReference type="AlphaFoldDB" id="A0A1M4VJ45"/>
<gene>
    <name evidence="3" type="ORF">SAMN02745158_01251</name>
</gene>
<sequence>MKKKVLLWIGILAMCTFAAGCGGNDKQEKTAATDTEATDGKKEESKAEETAKEDTKAEESAEKAEEPEKKTEESGEPEESAVPYVKGTVTDNVYESSWLNMKITLPEDLLFLTEEEIQEVADTGEENMNEEGQAAVAEMEDTSVYELIARNATQDFTATLLTEDSPMANITADQYLQAVKSELQSFTTDEMDYTFSDEIATVSIGGQDYQQMTTSVTYMDVNMHQDYCTRKQDNKIITWILVYTDDSAAAKDAFFASIGTLQ</sequence>
<dbReference type="OrthoDB" id="2048617at2"/>
<evidence type="ECO:0000313" key="3">
    <source>
        <dbReference type="EMBL" id="SHE68900.1"/>
    </source>
</evidence>
<evidence type="ECO:0000256" key="1">
    <source>
        <dbReference type="SAM" id="MobiDB-lite"/>
    </source>
</evidence>
<organism evidence="3 4">
    <name type="scientific">Lactonifactor longoviformis DSM 17459</name>
    <dbReference type="NCBI Taxonomy" id="1122155"/>
    <lineage>
        <taxon>Bacteria</taxon>
        <taxon>Bacillati</taxon>
        <taxon>Bacillota</taxon>
        <taxon>Clostridia</taxon>
        <taxon>Eubacteriales</taxon>
        <taxon>Clostridiaceae</taxon>
        <taxon>Lactonifactor</taxon>
    </lineage>
</organism>
<feature type="chain" id="PRO_5012883486" description="Lipoprotein" evidence="2">
    <location>
        <begin position="19"/>
        <end position="262"/>
    </location>
</feature>
<keyword evidence="2" id="KW-0732">Signal</keyword>
<dbReference type="PROSITE" id="PS51257">
    <property type="entry name" value="PROKAR_LIPOPROTEIN"/>
    <property type="match status" value="1"/>
</dbReference>
<evidence type="ECO:0000313" key="4">
    <source>
        <dbReference type="Proteomes" id="UP000184245"/>
    </source>
</evidence>
<feature type="signal peptide" evidence="2">
    <location>
        <begin position="1"/>
        <end position="18"/>
    </location>
</feature>
<feature type="compositionally biased region" description="Basic and acidic residues" evidence="1">
    <location>
        <begin position="38"/>
        <end position="73"/>
    </location>
</feature>
<feature type="region of interest" description="Disordered" evidence="1">
    <location>
        <begin position="22"/>
        <end position="84"/>
    </location>
</feature>
<proteinExistence type="predicted"/>
<name>A0A1M4VJ45_9CLOT</name>
<reference evidence="3 4" key="1">
    <citation type="submission" date="2016-11" db="EMBL/GenBank/DDBJ databases">
        <authorList>
            <person name="Jaros S."/>
            <person name="Januszkiewicz K."/>
            <person name="Wedrychowicz H."/>
        </authorList>
    </citation>
    <scope>NUCLEOTIDE SEQUENCE [LARGE SCALE GENOMIC DNA]</scope>
    <source>
        <strain evidence="3 4">DSM 17459</strain>
    </source>
</reference>
<dbReference type="RefSeq" id="WP_072850002.1">
    <property type="nucleotide sequence ID" value="NZ_FQVI01000004.1"/>
</dbReference>
<evidence type="ECO:0000256" key="2">
    <source>
        <dbReference type="SAM" id="SignalP"/>
    </source>
</evidence>
<dbReference type="Proteomes" id="UP000184245">
    <property type="component" value="Unassembled WGS sequence"/>
</dbReference>